<accession>A0A7S0RSS5</accession>
<evidence type="ECO:0000256" key="2">
    <source>
        <dbReference type="SAM" id="MobiDB-lite"/>
    </source>
</evidence>
<proteinExistence type="predicted"/>
<dbReference type="InterPro" id="IPR052592">
    <property type="entry name" value="LRR-RLK"/>
</dbReference>
<feature type="chain" id="PRO_5031445961" description="Leucine-rich repeat-containing N-terminal plant-type domain-containing protein" evidence="3">
    <location>
        <begin position="21"/>
        <end position="749"/>
    </location>
</feature>
<evidence type="ECO:0000256" key="3">
    <source>
        <dbReference type="SAM" id="SignalP"/>
    </source>
</evidence>
<dbReference type="EMBL" id="HBFB01022737">
    <property type="protein sequence ID" value="CAD8686285.1"/>
    <property type="molecule type" value="Transcribed_RNA"/>
</dbReference>
<dbReference type="PANTHER" id="PTHR48054">
    <property type="entry name" value="RECEPTOR KINASE-LIKE PROTEIN XA21"/>
    <property type="match status" value="1"/>
</dbReference>
<name>A0A7S0RSS5_9CHLO</name>
<feature type="signal peptide" evidence="3">
    <location>
        <begin position="1"/>
        <end position="20"/>
    </location>
</feature>
<feature type="region of interest" description="Disordered" evidence="2">
    <location>
        <begin position="423"/>
        <end position="505"/>
    </location>
</feature>
<gene>
    <name evidence="4" type="ORF">CLEI1391_LOCUS12818</name>
</gene>
<feature type="compositionally biased region" description="Low complexity" evidence="2">
    <location>
        <begin position="594"/>
        <end position="605"/>
    </location>
</feature>
<feature type="compositionally biased region" description="Low complexity" evidence="2">
    <location>
        <begin position="452"/>
        <end position="469"/>
    </location>
</feature>
<dbReference type="SUPFAM" id="SSF52058">
    <property type="entry name" value="L domain-like"/>
    <property type="match status" value="1"/>
</dbReference>
<evidence type="ECO:0000256" key="1">
    <source>
        <dbReference type="ARBA" id="ARBA00004430"/>
    </source>
</evidence>
<dbReference type="InterPro" id="IPR032675">
    <property type="entry name" value="LRR_dom_sf"/>
</dbReference>
<dbReference type="InterPro" id="IPR001611">
    <property type="entry name" value="Leu-rich_rpt"/>
</dbReference>
<comment type="subcellular location">
    <subcellularLocation>
        <location evidence="1">Cytoplasm</location>
        <location evidence="1">Cytoskeleton</location>
        <location evidence="1">Cilium axoneme</location>
    </subcellularLocation>
</comment>
<sequence length="749" mass="76655">MLRSALLILYAPLLAWLVAGQSGGHSGTGNNQGGSTEDSPYLDWEWLQNWESYLEGYVPSVLASSSPDTEAVATLLSSTDILSLGLTSWLDPTLPDPCGQASCCDPSWQWAGLSGTSGVPCAWQGVCCANWRVVAVDIGCQAGRCRAPISSIPWSRVGRLSELRALNISGHAIGGRLPSLGSIDSPQLPPKLQFLDASRNMFDGPLPSSWYKLSALKYLNLASNSLSGGLPSVWSLLLNLMELRLEENSLQGNIPPTWLAMGAEQDGSLVVLDVSDNCGMCGSDVPIPGGTIIKASGTSLGSDCSVFNCGKNLLPHIMIGLGAGCLLMAVCILGRFAFRRCGPQGLVVGNGPMTRVHADPQWVSVFGGDPRGPQRPTWLPPPLLVAEIDVKADAPTLSHIDIVHVTTEAQLQAIKEARMRALGSGGNDADAMSAQGDLIPAGREGSGLGSLQATPARPQAPAAAAASSPIGGGELELGLRTPGPAGSDAGPSWAGSPAQPAASASQYDPALGMEQFAHLFAKPLEMPFDALVIQPDLSEVGLGLLPERFAQAEAQAGEAGARSVGGRIMERLGLGSRRQAVVPEPLAPLGTFTPSPSQQPAGPGPWNRPQSGRRPADVTQQATPSPSPAVLLGAGGGSRRGTGGGATPTRSAAGTGSQRTSEAGRALAAAGAALPAYPGIPSDVTQPDLAPSAPPQPLTAPTAPLHQPAGVVVSGPDSPASALASQGVTCDHPQSAARSGGQCSCAADR</sequence>
<feature type="compositionally biased region" description="Low complexity" evidence="2">
    <location>
        <begin position="489"/>
        <end position="505"/>
    </location>
</feature>
<feature type="region of interest" description="Disordered" evidence="2">
    <location>
        <begin position="586"/>
        <end position="749"/>
    </location>
</feature>
<protein>
    <recommendedName>
        <fullName evidence="5">Leucine-rich repeat-containing N-terminal plant-type domain-containing protein</fullName>
    </recommendedName>
</protein>
<dbReference type="Pfam" id="PF00560">
    <property type="entry name" value="LRR_1"/>
    <property type="match status" value="1"/>
</dbReference>
<dbReference type="Gene3D" id="3.80.10.10">
    <property type="entry name" value="Ribonuclease Inhibitor"/>
    <property type="match status" value="1"/>
</dbReference>
<dbReference type="AlphaFoldDB" id="A0A7S0RSS5"/>
<keyword evidence="3" id="KW-0732">Signal</keyword>
<dbReference type="PANTHER" id="PTHR48054:SF23">
    <property type="entry name" value="PIRIFORMOSPORA INDICA-INSENSITIVE PROTEIN 2-LIKE"/>
    <property type="match status" value="1"/>
</dbReference>
<dbReference type="GO" id="GO:0005930">
    <property type="term" value="C:axoneme"/>
    <property type="evidence" value="ECO:0007669"/>
    <property type="project" value="UniProtKB-SubCell"/>
</dbReference>
<organism evidence="4">
    <name type="scientific">Chlamydomonas leiostraca</name>
    <dbReference type="NCBI Taxonomy" id="1034604"/>
    <lineage>
        <taxon>Eukaryota</taxon>
        <taxon>Viridiplantae</taxon>
        <taxon>Chlorophyta</taxon>
        <taxon>core chlorophytes</taxon>
        <taxon>Chlorophyceae</taxon>
        <taxon>CS clade</taxon>
        <taxon>Chlamydomonadales</taxon>
        <taxon>Chlamydomonadaceae</taxon>
        <taxon>Chlamydomonas</taxon>
    </lineage>
</organism>
<evidence type="ECO:0008006" key="5">
    <source>
        <dbReference type="Google" id="ProtNLM"/>
    </source>
</evidence>
<feature type="compositionally biased region" description="Gly residues" evidence="2">
    <location>
        <begin position="633"/>
        <end position="646"/>
    </location>
</feature>
<reference evidence="4" key="1">
    <citation type="submission" date="2021-01" db="EMBL/GenBank/DDBJ databases">
        <authorList>
            <person name="Corre E."/>
            <person name="Pelletier E."/>
            <person name="Niang G."/>
            <person name="Scheremetjew M."/>
            <person name="Finn R."/>
            <person name="Kale V."/>
            <person name="Holt S."/>
            <person name="Cochrane G."/>
            <person name="Meng A."/>
            <person name="Brown T."/>
            <person name="Cohen L."/>
        </authorList>
    </citation>
    <scope>NUCLEOTIDE SEQUENCE</scope>
    <source>
        <strain evidence="4">SAG 11-49</strain>
    </source>
</reference>
<evidence type="ECO:0000313" key="4">
    <source>
        <dbReference type="EMBL" id="CAD8686285.1"/>
    </source>
</evidence>
<feature type="compositionally biased region" description="Low complexity" evidence="2">
    <location>
        <begin position="647"/>
        <end position="676"/>
    </location>
</feature>